<evidence type="ECO:0000256" key="5">
    <source>
        <dbReference type="ARBA" id="ARBA00022785"/>
    </source>
</evidence>
<evidence type="ECO:0000313" key="10">
    <source>
        <dbReference type="EMBL" id="AQQ70847.1"/>
    </source>
</evidence>
<dbReference type="GO" id="GO:0046872">
    <property type="term" value="F:metal ion binding"/>
    <property type="evidence" value="ECO:0007669"/>
    <property type="project" value="UniProtKB-KW"/>
</dbReference>
<evidence type="ECO:0000259" key="9">
    <source>
        <dbReference type="PROSITE" id="PS51379"/>
    </source>
</evidence>
<dbReference type="Gene3D" id="3.30.70.20">
    <property type="match status" value="1"/>
</dbReference>
<protein>
    <submittedName>
        <fullName evidence="10">Epoxyqueuosine reductase</fullName>
        <ecNumber evidence="10">1.1.-.-</ecNumber>
    </submittedName>
</protein>
<dbReference type="AlphaFoldDB" id="A0A1Q2MEX9"/>
<keyword evidence="4" id="KW-0479">Metal-binding</keyword>
<feature type="domain" description="4Fe-4S ferredoxin-type" evidence="9">
    <location>
        <begin position="178"/>
        <end position="208"/>
    </location>
</feature>
<organism evidence="10 11">
    <name type="scientific">Limihaloglobus sulfuriphilus</name>
    <dbReference type="NCBI Taxonomy" id="1851148"/>
    <lineage>
        <taxon>Bacteria</taxon>
        <taxon>Pseudomonadati</taxon>
        <taxon>Planctomycetota</taxon>
        <taxon>Phycisphaerae</taxon>
        <taxon>Sedimentisphaerales</taxon>
        <taxon>Sedimentisphaeraceae</taxon>
        <taxon>Limihaloglobus</taxon>
    </lineage>
</organism>
<keyword evidence="3" id="KW-0819">tRNA processing</keyword>
<dbReference type="Pfam" id="PF08331">
    <property type="entry name" value="QueG_DUF1730"/>
    <property type="match status" value="1"/>
</dbReference>
<dbReference type="KEGG" id="pbas:SMSP2_01209"/>
<dbReference type="PANTHER" id="PTHR30002">
    <property type="entry name" value="EPOXYQUEUOSINE REDUCTASE"/>
    <property type="match status" value="1"/>
</dbReference>
<evidence type="ECO:0000256" key="8">
    <source>
        <dbReference type="ARBA" id="ARBA00023014"/>
    </source>
</evidence>
<keyword evidence="2" id="KW-0963">Cytoplasm</keyword>
<dbReference type="OrthoDB" id="9784571at2"/>
<dbReference type="EC" id="1.1.-.-" evidence="10"/>
<gene>
    <name evidence="10" type="primary">queG</name>
    <name evidence="10" type="ORF">SMSP2_01209</name>
</gene>
<dbReference type="InterPro" id="IPR004453">
    <property type="entry name" value="QueG"/>
</dbReference>
<evidence type="ECO:0000256" key="1">
    <source>
        <dbReference type="ARBA" id="ARBA00022485"/>
    </source>
</evidence>
<keyword evidence="7" id="KW-0408">Iron</keyword>
<dbReference type="Proteomes" id="UP000188181">
    <property type="component" value="Chromosome"/>
</dbReference>
<evidence type="ECO:0000313" key="11">
    <source>
        <dbReference type="Proteomes" id="UP000188181"/>
    </source>
</evidence>
<dbReference type="Pfam" id="PF13484">
    <property type="entry name" value="Fer4_16"/>
    <property type="match status" value="1"/>
</dbReference>
<dbReference type="GO" id="GO:0051539">
    <property type="term" value="F:4 iron, 4 sulfur cluster binding"/>
    <property type="evidence" value="ECO:0007669"/>
    <property type="project" value="UniProtKB-KW"/>
</dbReference>
<dbReference type="STRING" id="1851148.SMSP2_01209"/>
<keyword evidence="11" id="KW-1185">Reference proteome</keyword>
<dbReference type="InterPro" id="IPR013542">
    <property type="entry name" value="QueG_DUF1730"/>
</dbReference>
<evidence type="ECO:0000256" key="4">
    <source>
        <dbReference type="ARBA" id="ARBA00022723"/>
    </source>
</evidence>
<evidence type="ECO:0000256" key="3">
    <source>
        <dbReference type="ARBA" id="ARBA00022694"/>
    </source>
</evidence>
<keyword evidence="5" id="KW-0671">Queuosine biosynthesis</keyword>
<dbReference type="SUPFAM" id="SSF46548">
    <property type="entry name" value="alpha-helical ferredoxin"/>
    <property type="match status" value="1"/>
</dbReference>
<evidence type="ECO:0000256" key="6">
    <source>
        <dbReference type="ARBA" id="ARBA00023002"/>
    </source>
</evidence>
<dbReference type="RefSeq" id="WP_146683081.1">
    <property type="nucleotide sequence ID" value="NZ_CP019646.1"/>
</dbReference>
<evidence type="ECO:0000256" key="7">
    <source>
        <dbReference type="ARBA" id="ARBA00023004"/>
    </source>
</evidence>
<name>A0A1Q2MEX9_9BACT</name>
<proteinExistence type="predicted"/>
<dbReference type="PROSITE" id="PS00198">
    <property type="entry name" value="4FE4S_FER_1"/>
    <property type="match status" value="1"/>
</dbReference>
<dbReference type="NCBIfam" id="TIGR00276">
    <property type="entry name" value="tRNA epoxyqueuosine(34) reductase QueG"/>
    <property type="match status" value="1"/>
</dbReference>
<dbReference type="GO" id="GO:0052693">
    <property type="term" value="F:epoxyqueuosine reductase activity"/>
    <property type="evidence" value="ECO:0007669"/>
    <property type="project" value="TreeGrafter"/>
</dbReference>
<dbReference type="InterPro" id="IPR017900">
    <property type="entry name" value="4Fe4S_Fe_S_CS"/>
</dbReference>
<dbReference type="InterPro" id="IPR017896">
    <property type="entry name" value="4Fe4S_Fe-S-bd"/>
</dbReference>
<sequence>MKEFIRQKALELGFDLAGFTDAKPIGHKDAAALENWLHDGCHGEMGYLERNVEKRLSPAELLSGAATVICLAKSYKPEVQQFSNEQDHLRGRVSNYAIYADYHKYLKNKLFQLADVIKTADERARFKFCVDSVPLLERALALRAGLGFIGKNTMLINPELGSQLFLAEIITDFEIEPDKPFVTDRDPCGDCDKCIRACPGGALSAGRRLDARKCVSYLTIEKRSAMTRGEAAKICNSFFGCDKCVEICPYEQRAKTKCDPEFTPDRVARYINLDEIMKYSEHDFNVSFSGTALERAGLSKLKETAGIIKEFKDAKEGGC</sequence>
<dbReference type="PANTHER" id="PTHR30002:SF4">
    <property type="entry name" value="EPOXYQUEUOSINE REDUCTASE"/>
    <property type="match status" value="1"/>
</dbReference>
<keyword evidence="6 10" id="KW-0560">Oxidoreductase</keyword>
<dbReference type="EMBL" id="CP019646">
    <property type="protein sequence ID" value="AQQ70847.1"/>
    <property type="molecule type" value="Genomic_DNA"/>
</dbReference>
<evidence type="ECO:0000256" key="2">
    <source>
        <dbReference type="ARBA" id="ARBA00022490"/>
    </source>
</evidence>
<dbReference type="PROSITE" id="PS51379">
    <property type="entry name" value="4FE4S_FER_2"/>
    <property type="match status" value="1"/>
</dbReference>
<reference evidence="11" key="1">
    <citation type="submission" date="2017-02" db="EMBL/GenBank/DDBJ databases">
        <title>Comparative genomics and description of representatives of a novel lineage of planctomycetes thriving in anoxic sediments.</title>
        <authorList>
            <person name="Spring S."/>
            <person name="Bunk B."/>
            <person name="Sproer C."/>
        </authorList>
    </citation>
    <scope>NUCLEOTIDE SEQUENCE [LARGE SCALE GENOMIC DNA]</scope>
    <source>
        <strain evidence="11">SM-Chi-D1</strain>
    </source>
</reference>
<dbReference type="GO" id="GO:0008616">
    <property type="term" value="P:tRNA queuosine(34) biosynthetic process"/>
    <property type="evidence" value="ECO:0007669"/>
    <property type="project" value="UniProtKB-KW"/>
</dbReference>
<keyword evidence="8" id="KW-0411">Iron-sulfur</keyword>
<accession>A0A1Q2MEX9</accession>
<keyword evidence="1" id="KW-0004">4Fe-4S</keyword>